<dbReference type="eggNOG" id="ENOG502R851">
    <property type="taxonomic scope" value="Eukaryota"/>
</dbReference>
<reference evidence="3" key="1">
    <citation type="journal article" date="2011" name="Nature">
        <title>Genome sequence and analysis of the tuber crop potato.</title>
        <authorList>
            <consortium name="The Potato Genome Sequencing Consortium"/>
        </authorList>
    </citation>
    <scope>NUCLEOTIDE SEQUENCE [LARGE SCALE GENOMIC DNA]</scope>
    <source>
        <strain evidence="3">cv. DM1-3 516 R44</strain>
    </source>
</reference>
<reference evidence="2" key="2">
    <citation type="submission" date="2015-06" db="UniProtKB">
        <authorList>
            <consortium name="EnsemblPlants"/>
        </authorList>
    </citation>
    <scope>IDENTIFICATION</scope>
    <source>
        <strain evidence="2">DM1-3 516 R44</strain>
    </source>
</reference>
<keyword evidence="3" id="KW-1185">Reference proteome</keyword>
<sequence length="211" mass="23150">MSQSFTITILTIVRPTLRGENVDTPFSSATVKLVNLLGAILSWTILLLQHDRVPAGPYLYGVLFMSLVFYAFSILMLIRPANTDMGLMYSTCALSIGIFVRDHNVGYQTGMTFGLCVLLVLVRAFFEYRAVIATDAAEVARVNDNVEVIVVDRVEVVEGVDDTIEEAGRVDSEVAADRTAAVEFFGAIEEVVKGVEEANDDEEDDDIGEGW</sequence>
<evidence type="ECO:0000256" key="1">
    <source>
        <dbReference type="SAM" id="Phobius"/>
    </source>
</evidence>
<feature type="transmembrane region" description="Helical" evidence="1">
    <location>
        <begin position="58"/>
        <end position="78"/>
    </location>
</feature>
<dbReference type="AlphaFoldDB" id="M1DZC6"/>
<feature type="transmembrane region" description="Helical" evidence="1">
    <location>
        <begin position="105"/>
        <end position="126"/>
    </location>
</feature>
<proteinExistence type="predicted"/>
<dbReference type="InParanoid" id="M1DZC6"/>
<protein>
    <submittedName>
        <fullName evidence="2">Uncharacterized protein</fullName>
    </submittedName>
</protein>
<organism evidence="2 3">
    <name type="scientific">Solanum tuberosum</name>
    <name type="common">Potato</name>
    <dbReference type="NCBI Taxonomy" id="4113"/>
    <lineage>
        <taxon>Eukaryota</taxon>
        <taxon>Viridiplantae</taxon>
        <taxon>Streptophyta</taxon>
        <taxon>Embryophyta</taxon>
        <taxon>Tracheophyta</taxon>
        <taxon>Spermatophyta</taxon>
        <taxon>Magnoliopsida</taxon>
        <taxon>eudicotyledons</taxon>
        <taxon>Gunneridae</taxon>
        <taxon>Pentapetalae</taxon>
        <taxon>asterids</taxon>
        <taxon>lamiids</taxon>
        <taxon>Solanales</taxon>
        <taxon>Solanaceae</taxon>
        <taxon>Solanoideae</taxon>
        <taxon>Solaneae</taxon>
        <taxon>Solanum</taxon>
    </lineage>
</organism>
<keyword evidence="1" id="KW-0812">Transmembrane</keyword>
<accession>M1DZC6</accession>
<evidence type="ECO:0000313" key="3">
    <source>
        <dbReference type="Proteomes" id="UP000011115"/>
    </source>
</evidence>
<feature type="transmembrane region" description="Helical" evidence="1">
    <location>
        <begin position="28"/>
        <end position="46"/>
    </location>
</feature>
<dbReference type="Gramene" id="PGSC0003DMT400096842">
    <property type="protein sequence ID" value="PGSC0003DMT400096842"/>
    <property type="gene ID" value="PGSC0003DMG400046413"/>
</dbReference>
<keyword evidence="1" id="KW-0472">Membrane</keyword>
<dbReference type="PaxDb" id="4113-PGSC0003DMT400096842"/>
<name>M1DZC6_SOLTU</name>
<dbReference type="Proteomes" id="UP000011115">
    <property type="component" value="Unassembled WGS sequence"/>
</dbReference>
<dbReference type="HOGENOM" id="CLU_1306737_0_0_1"/>
<evidence type="ECO:0000313" key="2">
    <source>
        <dbReference type="EnsemblPlants" id="PGSC0003DMT400096842"/>
    </source>
</evidence>
<dbReference type="EnsemblPlants" id="PGSC0003DMT400096842">
    <property type="protein sequence ID" value="PGSC0003DMT400096842"/>
    <property type="gene ID" value="PGSC0003DMG400046413"/>
</dbReference>
<keyword evidence="1" id="KW-1133">Transmembrane helix</keyword>